<evidence type="ECO:0000256" key="1">
    <source>
        <dbReference type="ARBA" id="ARBA00022729"/>
    </source>
</evidence>
<dbReference type="InterPro" id="IPR028994">
    <property type="entry name" value="Integrin_alpha_N"/>
</dbReference>
<evidence type="ECO:0000313" key="3">
    <source>
        <dbReference type="EMBL" id="ROT80575.1"/>
    </source>
</evidence>
<gene>
    <name evidence="3" type="ORF">C7M84_000683</name>
</gene>
<dbReference type="Gene3D" id="2.130.10.130">
    <property type="entry name" value="Integrin alpha, N-terminal"/>
    <property type="match status" value="1"/>
</dbReference>
<dbReference type="OrthoDB" id="5317514at2759"/>
<proteinExistence type="predicted"/>
<keyword evidence="1" id="KW-0732">Signal</keyword>
<keyword evidence="4" id="KW-1185">Reference proteome</keyword>
<accession>A0A423TVU1</accession>
<dbReference type="SUPFAM" id="SSF69318">
    <property type="entry name" value="Integrin alpha N-terminal domain"/>
    <property type="match status" value="1"/>
</dbReference>
<dbReference type="AlphaFoldDB" id="A0A423TVU1"/>
<feature type="compositionally biased region" description="Gly residues" evidence="2">
    <location>
        <begin position="266"/>
        <end position="284"/>
    </location>
</feature>
<evidence type="ECO:0000256" key="2">
    <source>
        <dbReference type="SAM" id="MobiDB-lite"/>
    </source>
</evidence>
<protein>
    <submittedName>
        <fullName evidence="3">Uncharacterized protein</fullName>
    </submittedName>
</protein>
<evidence type="ECO:0000313" key="4">
    <source>
        <dbReference type="Proteomes" id="UP000283509"/>
    </source>
</evidence>
<dbReference type="EMBL" id="QCYY01001107">
    <property type="protein sequence ID" value="ROT80575.1"/>
    <property type="molecule type" value="Genomic_DNA"/>
</dbReference>
<organism evidence="3 4">
    <name type="scientific">Penaeus vannamei</name>
    <name type="common">Whiteleg shrimp</name>
    <name type="synonym">Litopenaeus vannamei</name>
    <dbReference type="NCBI Taxonomy" id="6689"/>
    <lineage>
        <taxon>Eukaryota</taxon>
        <taxon>Metazoa</taxon>
        <taxon>Ecdysozoa</taxon>
        <taxon>Arthropoda</taxon>
        <taxon>Crustacea</taxon>
        <taxon>Multicrustacea</taxon>
        <taxon>Malacostraca</taxon>
        <taxon>Eumalacostraca</taxon>
        <taxon>Eucarida</taxon>
        <taxon>Decapoda</taxon>
        <taxon>Dendrobranchiata</taxon>
        <taxon>Penaeoidea</taxon>
        <taxon>Penaeidae</taxon>
        <taxon>Penaeus</taxon>
    </lineage>
</organism>
<feature type="region of interest" description="Disordered" evidence="2">
    <location>
        <begin position="137"/>
        <end position="156"/>
    </location>
</feature>
<feature type="region of interest" description="Disordered" evidence="2">
    <location>
        <begin position="66"/>
        <end position="86"/>
    </location>
</feature>
<dbReference type="InterPro" id="IPR013517">
    <property type="entry name" value="FG-GAP"/>
</dbReference>
<dbReference type="Proteomes" id="UP000283509">
    <property type="component" value="Unassembled WGS sequence"/>
</dbReference>
<reference evidence="3 4" key="1">
    <citation type="submission" date="2018-04" db="EMBL/GenBank/DDBJ databases">
        <authorList>
            <person name="Zhang X."/>
            <person name="Yuan J."/>
            <person name="Li F."/>
            <person name="Xiang J."/>
        </authorList>
    </citation>
    <scope>NUCLEOTIDE SEQUENCE [LARGE SCALE GENOMIC DNA]</scope>
    <source>
        <tissue evidence="3">Muscle</tissue>
    </source>
</reference>
<dbReference type="Pfam" id="PF01839">
    <property type="entry name" value="FG-GAP"/>
    <property type="match status" value="1"/>
</dbReference>
<name>A0A423TVU1_PENVA</name>
<comment type="caution">
    <text evidence="3">The sequence shown here is derived from an EMBL/GenBank/DDBJ whole genome shotgun (WGS) entry which is preliminary data.</text>
</comment>
<feature type="region of interest" description="Disordered" evidence="2">
    <location>
        <begin position="257"/>
        <end position="288"/>
    </location>
</feature>
<reference evidence="3 4" key="2">
    <citation type="submission" date="2019-01" db="EMBL/GenBank/DDBJ databases">
        <title>The decoding of complex shrimp genome reveals the adaptation for benthos swimmer, frequently molting mechanism and breeding impact on genome.</title>
        <authorList>
            <person name="Sun Y."/>
            <person name="Gao Y."/>
            <person name="Yu Y."/>
        </authorList>
    </citation>
    <scope>NUCLEOTIDE SEQUENCE [LARGE SCALE GENOMIC DNA]</scope>
    <source>
        <tissue evidence="3">Muscle</tissue>
    </source>
</reference>
<sequence>MCAPRTSFFYKRGTAESRVPIGECLLVLDGDVTGKHVSPKGAFEDLSDAVQYCGFSAVFGKVTSSSTTCTRSGEGEPDEGVSSASTKLWPSRRSFEIEPHRPRDEASRANYVSLITLSTLSSLYHVLLFHYSSIYHTPPPPRRPPRRSFGPRDEAPGASHVVRLDEALALETKLQERATSRLGEMAGSSLAACDVDGDGRDEVAVAAPFGRVPDAFGSYKEVGRVTVLGAKVRRAGWRVRRGVWRVRRVLGGEGGRGEAQRACGQRAGGGVGGEGGKRTGGSRGGRWTAEGRLQARGGVEVRRGLGGGSGGEWWRVRGRVVVRSAGGRQESWRSWRKPARVGRECERRRVRVWRVRGRTCGRGQGVCEGLRGRVEGQEGVVRGVRRGRRGVVEGQGEGEVGGQEGTCGRGQEGRVEVRKGLEGQEGPKRGGGWRVRRGRCARVRRAVWRVRRGGVEGQEVGEAGVICGGSGGEVWEGQEGLWERSGGDVEVRSGECGGSEGQCGGSGGECEGQEGRVEGQEGVWRVRGAWSGVRRGVWRVRRGGSGGRCGGQEGPLKL</sequence>